<comment type="caution">
    <text evidence="2">The sequence shown here is derived from an EMBL/GenBank/DDBJ whole genome shotgun (WGS) entry which is preliminary data.</text>
</comment>
<dbReference type="RefSeq" id="WP_191841385.1">
    <property type="nucleotide sequence ID" value="NZ_BAAALB010000019.1"/>
</dbReference>
<accession>A0A8J3KBD0</accession>
<keyword evidence="1" id="KW-0472">Membrane</keyword>
<evidence type="ECO:0000313" key="3">
    <source>
        <dbReference type="Proteomes" id="UP000619293"/>
    </source>
</evidence>
<dbReference type="EMBL" id="BONG01000052">
    <property type="protein sequence ID" value="GIF92869.1"/>
    <property type="molecule type" value="Genomic_DNA"/>
</dbReference>
<organism evidence="2 3">
    <name type="scientific">Catellatospora chokoriensis</name>
    <dbReference type="NCBI Taxonomy" id="310353"/>
    <lineage>
        <taxon>Bacteria</taxon>
        <taxon>Bacillati</taxon>
        <taxon>Actinomycetota</taxon>
        <taxon>Actinomycetes</taxon>
        <taxon>Micromonosporales</taxon>
        <taxon>Micromonosporaceae</taxon>
        <taxon>Catellatospora</taxon>
    </lineage>
</organism>
<evidence type="ECO:0000256" key="1">
    <source>
        <dbReference type="SAM" id="Phobius"/>
    </source>
</evidence>
<keyword evidence="1" id="KW-0812">Transmembrane</keyword>
<dbReference type="Proteomes" id="UP000619293">
    <property type="component" value="Unassembled WGS sequence"/>
</dbReference>
<feature type="transmembrane region" description="Helical" evidence="1">
    <location>
        <begin position="15"/>
        <end position="38"/>
    </location>
</feature>
<protein>
    <submittedName>
        <fullName evidence="2">Uncharacterized protein</fullName>
    </submittedName>
</protein>
<keyword evidence="1" id="KW-1133">Transmembrane helix</keyword>
<gene>
    <name evidence="2" type="ORF">Cch02nite_63130</name>
</gene>
<reference evidence="2 3" key="1">
    <citation type="submission" date="2021-01" db="EMBL/GenBank/DDBJ databases">
        <title>Whole genome shotgun sequence of Catellatospora chokoriensis NBRC 107358.</title>
        <authorList>
            <person name="Komaki H."/>
            <person name="Tamura T."/>
        </authorList>
    </citation>
    <scope>NUCLEOTIDE SEQUENCE [LARGE SCALE GENOMIC DNA]</scope>
    <source>
        <strain evidence="2 3">NBRC 107358</strain>
    </source>
</reference>
<dbReference type="AlphaFoldDB" id="A0A8J3KBD0"/>
<name>A0A8J3KBD0_9ACTN</name>
<evidence type="ECO:0000313" key="2">
    <source>
        <dbReference type="EMBL" id="GIF92869.1"/>
    </source>
</evidence>
<sequence length="194" mass="20995">MASGQRLQRRRKNGWRLVAVCAVIMAGFGLIYGSHWLLNPWAMPGRPGLVGYWQGQVTYGTGDTRTMVLRLTDQVGSGDGGPEIDGSAKVCAAGHDATYEIYGDTLNYRGTRYTLHARRPDNTAGLYLGQLDGEWDGRDGLTISTALIRVDPDGAVRSTTSTDTRTGTTTSDTITVRFELRRATAADFDAACDA</sequence>
<proteinExistence type="predicted"/>
<keyword evidence="3" id="KW-1185">Reference proteome</keyword>